<dbReference type="Gene3D" id="3.30.310.10">
    <property type="entry name" value="TATA-Binding Protein"/>
    <property type="match status" value="2"/>
</dbReference>
<dbReference type="InterPro" id="IPR033710">
    <property type="entry name" value="TBP_eukaryotic"/>
</dbReference>
<dbReference type="InterPro" id="IPR022043">
    <property type="entry name" value="CAF1A_DD"/>
</dbReference>
<dbReference type="GO" id="GO:0006367">
    <property type="term" value="P:transcription initiation at RNA polymerase II promoter"/>
    <property type="evidence" value="ECO:0007669"/>
    <property type="project" value="UniProtKB-ARBA"/>
</dbReference>
<reference evidence="9 10" key="1">
    <citation type="journal article" date="2019" name="Fungal Biol. Biotechnol.">
        <title>Draft genome sequence of fastidious pathogen Ceratobasidium theobromae, which causes vascular-streak dieback in Theobroma cacao.</title>
        <authorList>
            <person name="Ali S.S."/>
            <person name="Asman A."/>
            <person name="Shao J."/>
            <person name="Firmansyah A.P."/>
            <person name="Susilo A.W."/>
            <person name="Rosmana A."/>
            <person name="McMahon P."/>
            <person name="Junaid M."/>
            <person name="Guest D."/>
            <person name="Kheng T.Y."/>
            <person name="Meinhardt L.W."/>
            <person name="Bailey B.A."/>
        </authorList>
    </citation>
    <scope>NUCLEOTIDE SEQUENCE [LARGE SCALE GENOMIC DNA]</scope>
    <source>
        <strain evidence="9 10">CT2</strain>
    </source>
</reference>
<feature type="compositionally biased region" description="Acidic residues" evidence="6">
    <location>
        <begin position="778"/>
        <end position="808"/>
    </location>
</feature>
<dbReference type="Pfam" id="PF21796">
    <property type="entry name" value="Cac1_C"/>
    <property type="match status" value="1"/>
</dbReference>
<evidence type="ECO:0000313" key="10">
    <source>
        <dbReference type="Proteomes" id="UP000383932"/>
    </source>
</evidence>
<organism evidence="9 10">
    <name type="scientific">Ceratobasidium theobromae</name>
    <dbReference type="NCBI Taxonomy" id="1582974"/>
    <lineage>
        <taxon>Eukaryota</taxon>
        <taxon>Fungi</taxon>
        <taxon>Dikarya</taxon>
        <taxon>Basidiomycota</taxon>
        <taxon>Agaricomycotina</taxon>
        <taxon>Agaricomycetes</taxon>
        <taxon>Cantharellales</taxon>
        <taxon>Ceratobasidiaceae</taxon>
        <taxon>Ceratobasidium</taxon>
    </lineage>
</organism>
<keyword evidence="9" id="KW-0396">Initiation factor</keyword>
<sequence>MPTASRLTFPPPAAPNANRNVRLPTATVPTPAPPPAVQQQTFAMPAVSAPTPAEKPALTLEQQHITAVDGIVPTLQNIVATVNLDCRLDLKTIALHARNAEYNPKVCMLTAFTRIELTDRIKRFAAVIMRIRDPKTTALIFASGKMVVTGAKSEDDSRLASRKYARIVQKLGFDAKFSEFKIQNIVGSCDVKFPIRLEGLAYSHGQFSSYEPELFPGLIYRMLKPKVVLLIFVSGKIVLTGAKLVQLVFKNLGSVDDTSFSLVYYHYASSFAFRGSHITVLNTIPMKALLQHHLLIGYNLGGSIEVRVNNQVQHKSDASLAILPEVVALLHAPWSLFGIPVAGTASSQPVASLKNKKSVFKQQSLGLDQAVSTISERLNFHSYLQAVSEPLKEFPVAHLPLIAKLVHESEETYGHAATRIHKLLTAQAPATIVSDGAETPILPRSVVETAIKRVADRINWGVENGVAGATLWRLEVKDRGMLPPEFQQICEERWKERNQAKLDIQAALADLSEVDRAQYLKSTGSSTQVDKDVVMKSPSKADKAEESSTKKGAGKPKKIVDAETAAKEKEKQDKRMAKAEKEKKVAENTKKSAAAFASFFTPARPAAARIKAEDVELSDYDRTFHPFTVKKNTVCSPVNRFVKSRAQSLAVEEPTSSDNLLQQFIGSRKSQPSTRSYRLWQNLEVRAIMNELNDAEVLGDSKTVRRLTLLLKNRRALPAKLFHFHENKRPAYYGTWTKSSSNILPRRPLGRDESLDYDYDSGEDWEEEGDGEVIVSDGSDEEDSGSDEEEEGWLVEDEEVEEVVDEAAGEPSESPAKRKAKATTHDKDTKRRKVEKLVSFQKGPCWEVEIGQCTYDAFNMYRIQLLNDCPYPVDPFTFIPEPFDQAATTKSTESATAPVAGASFAIPIPSTTNSDPNAPATLGTSNRVVSIAKKQVDAANLKNPFPDAHLAELYGLIEGSEKTLKGLVEDLYLALKKYPGVKKYAIEAKLREVADKSRSVDASTKRWRVSDEAWVRISKVMTIVRAPYPLYIGRCGRHSPK</sequence>
<feature type="region of interest" description="Disordered" evidence="6">
    <location>
        <begin position="743"/>
        <end position="830"/>
    </location>
</feature>
<evidence type="ECO:0000259" key="7">
    <source>
        <dbReference type="Pfam" id="PF12253"/>
    </source>
</evidence>
<dbReference type="PRINTS" id="PR00686">
    <property type="entry name" value="TIFACTORIID"/>
</dbReference>
<evidence type="ECO:0000256" key="6">
    <source>
        <dbReference type="SAM" id="MobiDB-lite"/>
    </source>
</evidence>
<keyword evidence="5" id="KW-0539">Nucleus</keyword>
<evidence type="ECO:0000313" key="9">
    <source>
        <dbReference type="EMBL" id="KAB5596453.1"/>
    </source>
</evidence>
<dbReference type="GO" id="GO:0005667">
    <property type="term" value="C:transcription regulator complex"/>
    <property type="evidence" value="ECO:0007669"/>
    <property type="project" value="UniProtKB-ARBA"/>
</dbReference>
<evidence type="ECO:0000256" key="4">
    <source>
        <dbReference type="ARBA" id="ARBA00023163"/>
    </source>
</evidence>
<keyword evidence="10" id="KW-1185">Reference proteome</keyword>
<evidence type="ECO:0000256" key="2">
    <source>
        <dbReference type="ARBA" id="ARBA00005560"/>
    </source>
</evidence>
<dbReference type="SUPFAM" id="SSF55945">
    <property type="entry name" value="TATA-box binding protein-like"/>
    <property type="match status" value="2"/>
</dbReference>
<protein>
    <submittedName>
        <fullName evidence="9">Transcription initiation factor TFIID-1</fullName>
    </submittedName>
</protein>
<comment type="caution">
    <text evidence="9">The sequence shown here is derived from an EMBL/GenBank/DDBJ whole genome shotgun (WGS) entry which is preliminary data.</text>
</comment>
<accession>A0A5N5QY41</accession>
<dbReference type="Proteomes" id="UP000383932">
    <property type="component" value="Unassembled WGS sequence"/>
</dbReference>
<comment type="subcellular location">
    <subcellularLocation>
        <location evidence="1">Nucleus</location>
    </subcellularLocation>
</comment>
<dbReference type="Pfam" id="PF00352">
    <property type="entry name" value="TBP"/>
    <property type="match status" value="3"/>
</dbReference>
<comment type="similarity">
    <text evidence="2">Belongs to the TBP family.</text>
</comment>
<dbReference type="FunFam" id="3.30.310.10:FF:000001">
    <property type="entry name" value="TATA-box-binding protein 2"/>
    <property type="match status" value="1"/>
</dbReference>
<dbReference type="InterPro" id="IPR012295">
    <property type="entry name" value="TBP_dom_sf"/>
</dbReference>
<dbReference type="GO" id="GO:0003677">
    <property type="term" value="F:DNA binding"/>
    <property type="evidence" value="ECO:0007669"/>
    <property type="project" value="UniProtKB-KW"/>
</dbReference>
<evidence type="ECO:0000256" key="3">
    <source>
        <dbReference type="ARBA" id="ARBA00023125"/>
    </source>
</evidence>
<feature type="compositionally biased region" description="Basic and acidic residues" evidence="6">
    <location>
        <begin position="558"/>
        <end position="585"/>
    </location>
</feature>
<dbReference type="AlphaFoldDB" id="A0A5N5QY41"/>
<keyword evidence="9" id="KW-0648">Protein biosynthesis</keyword>
<dbReference type="GO" id="GO:0005634">
    <property type="term" value="C:nucleus"/>
    <property type="evidence" value="ECO:0007669"/>
    <property type="project" value="UniProtKB-SubCell"/>
</dbReference>
<feature type="compositionally biased region" description="Acidic residues" evidence="6">
    <location>
        <begin position="755"/>
        <end position="771"/>
    </location>
</feature>
<gene>
    <name evidence="9" type="ORF">CTheo_90</name>
</gene>
<dbReference type="GO" id="GO:0003743">
    <property type="term" value="F:translation initiation factor activity"/>
    <property type="evidence" value="ECO:0007669"/>
    <property type="project" value="UniProtKB-KW"/>
</dbReference>
<dbReference type="EMBL" id="SSOP01000001">
    <property type="protein sequence ID" value="KAB5596453.1"/>
    <property type="molecule type" value="Genomic_DNA"/>
</dbReference>
<dbReference type="FunFam" id="3.30.310.10:FF:000002">
    <property type="entry name" value="TATA-box-binding protein 2"/>
    <property type="match status" value="1"/>
</dbReference>
<evidence type="ECO:0000256" key="1">
    <source>
        <dbReference type="ARBA" id="ARBA00004123"/>
    </source>
</evidence>
<keyword evidence="3" id="KW-0238">DNA-binding</keyword>
<dbReference type="InterPro" id="IPR048800">
    <property type="entry name" value="Cac1-like_C"/>
</dbReference>
<dbReference type="CDD" id="cd04516">
    <property type="entry name" value="TBP_eukaryotes"/>
    <property type="match status" value="1"/>
</dbReference>
<feature type="region of interest" description="Disordered" evidence="6">
    <location>
        <begin position="1"/>
        <end position="27"/>
    </location>
</feature>
<evidence type="ECO:0000256" key="5">
    <source>
        <dbReference type="ARBA" id="ARBA00023242"/>
    </source>
</evidence>
<feature type="region of interest" description="Disordered" evidence="6">
    <location>
        <begin position="525"/>
        <end position="585"/>
    </location>
</feature>
<feature type="compositionally biased region" description="Basic and acidic residues" evidence="6">
    <location>
        <begin position="529"/>
        <end position="549"/>
    </location>
</feature>
<dbReference type="InterPro" id="IPR000814">
    <property type="entry name" value="TBP"/>
</dbReference>
<proteinExistence type="inferred from homology"/>
<dbReference type="OrthoDB" id="440676at2759"/>
<dbReference type="PANTHER" id="PTHR10126">
    <property type="entry name" value="TATA-BOX BINDING PROTEIN"/>
    <property type="match status" value="1"/>
</dbReference>
<name>A0A5N5QY41_9AGAM</name>
<keyword evidence="4" id="KW-0804">Transcription</keyword>
<feature type="compositionally biased region" description="Low complexity" evidence="6">
    <location>
        <begin position="15"/>
        <end position="27"/>
    </location>
</feature>
<feature type="domain" description="Chromatin assembly factor 1 subunit A dimerization" evidence="7">
    <location>
        <begin position="720"/>
        <end position="790"/>
    </location>
</feature>
<dbReference type="Pfam" id="PF12253">
    <property type="entry name" value="CAF1A_dimeriz"/>
    <property type="match status" value="1"/>
</dbReference>
<feature type="domain" description="Chromatin assembly factor 1 subunit Cac1-like C-terminal" evidence="8">
    <location>
        <begin position="950"/>
        <end position="1009"/>
    </location>
</feature>
<evidence type="ECO:0000259" key="8">
    <source>
        <dbReference type="Pfam" id="PF21796"/>
    </source>
</evidence>